<evidence type="ECO:0000256" key="3">
    <source>
        <dbReference type="ARBA" id="ARBA00022525"/>
    </source>
</evidence>
<keyword evidence="4 7" id="KW-0732">Signal</keyword>
<feature type="domain" description="Gram-positive cocci surface proteins LPxTG" evidence="8">
    <location>
        <begin position="394"/>
        <end position="428"/>
    </location>
</feature>
<evidence type="ECO:0000313" key="10">
    <source>
        <dbReference type="Proteomes" id="UP000199623"/>
    </source>
</evidence>
<evidence type="ECO:0000256" key="6">
    <source>
        <dbReference type="SAM" id="Phobius"/>
    </source>
</evidence>
<dbReference type="EMBL" id="FNCC01000002">
    <property type="protein sequence ID" value="SDF57352.1"/>
    <property type="molecule type" value="Genomic_DNA"/>
</dbReference>
<evidence type="ECO:0000313" key="9">
    <source>
        <dbReference type="EMBL" id="SDF57352.1"/>
    </source>
</evidence>
<feature type="transmembrane region" description="Helical" evidence="6">
    <location>
        <begin position="402"/>
        <end position="422"/>
    </location>
</feature>
<feature type="chain" id="PRO_5011741240" description="Gram-positive cocci surface proteins LPxTG domain-containing protein" evidence="7">
    <location>
        <begin position="30"/>
        <end position="428"/>
    </location>
</feature>
<dbReference type="GO" id="GO:0005975">
    <property type="term" value="P:carbohydrate metabolic process"/>
    <property type="evidence" value="ECO:0007669"/>
    <property type="project" value="UniProtKB-ARBA"/>
</dbReference>
<evidence type="ECO:0000256" key="5">
    <source>
        <dbReference type="ARBA" id="ARBA00023088"/>
    </source>
</evidence>
<evidence type="ECO:0000256" key="1">
    <source>
        <dbReference type="ARBA" id="ARBA00004613"/>
    </source>
</evidence>
<evidence type="ECO:0000256" key="4">
    <source>
        <dbReference type="ARBA" id="ARBA00022729"/>
    </source>
</evidence>
<dbReference type="InterPro" id="IPR033764">
    <property type="entry name" value="Sdr_B"/>
</dbReference>
<name>A0A1G7M6J6_9PSEU</name>
<dbReference type="Proteomes" id="UP000199623">
    <property type="component" value="Unassembled WGS sequence"/>
</dbReference>
<dbReference type="SUPFAM" id="SSF117074">
    <property type="entry name" value="Hypothetical protein PA1324"/>
    <property type="match status" value="2"/>
</dbReference>
<keyword evidence="6" id="KW-0812">Transmembrane</keyword>
<keyword evidence="6" id="KW-1133">Transmembrane helix</keyword>
<dbReference type="PROSITE" id="PS50847">
    <property type="entry name" value="GRAM_POS_ANCHORING"/>
    <property type="match status" value="1"/>
</dbReference>
<dbReference type="Pfam" id="PF17210">
    <property type="entry name" value="SdrD_B"/>
    <property type="match status" value="1"/>
</dbReference>
<reference evidence="10" key="1">
    <citation type="submission" date="2016-10" db="EMBL/GenBank/DDBJ databases">
        <authorList>
            <person name="Varghese N."/>
            <person name="Submissions S."/>
        </authorList>
    </citation>
    <scope>NUCLEOTIDE SEQUENCE [LARGE SCALE GENOMIC DNA]</scope>
    <source>
        <strain evidence="10">CGMCC 4.3506</strain>
    </source>
</reference>
<dbReference type="GO" id="GO:0005576">
    <property type="term" value="C:extracellular region"/>
    <property type="evidence" value="ECO:0007669"/>
    <property type="project" value="UniProtKB-SubCell"/>
</dbReference>
<feature type="signal peptide" evidence="7">
    <location>
        <begin position="1"/>
        <end position="29"/>
    </location>
</feature>
<comment type="subcellular location">
    <subcellularLocation>
        <location evidence="1">Secreted</location>
    </subcellularLocation>
</comment>
<keyword evidence="2" id="KW-0134">Cell wall</keyword>
<proteinExistence type="predicted"/>
<keyword evidence="6" id="KW-0472">Membrane</keyword>
<dbReference type="InterPro" id="IPR019931">
    <property type="entry name" value="LPXTG_anchor"/>
</dbReference>
<evidence type="ECO:0000256" key="7">
    <source>
        <dbReference type="SAM" id="SignalP"/>
    </source>
</evidence>
<gene>
    <name evidence="9" type="ORF">SAMN05216553_102127</name>
</gene>
<evidence type="ECO:0000256" key="2">
    <source>
        <dbReference type="ARBA" id="ARBA00022512"/>
    </source>
</evidence>
<keyword evidence="5" id="KW-0572">Peptidoglycan-anchor</keyword>
<organism evidence="9 10">
    <name type="scientific">Lentzea fradiae</name>
    <dbReference type="NCBI Taxonomy" id="200378"/>
    <lineage>
        <taxon>Bacteria</taxon>
        <taxon>Bacillati</taxon>
        <taxon>Actinomycetota</taxon>
        <taxon>Actinomycetes</taxon>
        <taxon>Pseudonocardiales</taxon>
        <taxon>Pseudonocardiaceae</taxon>
        <taxon>Lentzea</taxon>
    </lineage>
</organism>
<dbReference type="Gene3D" id="2.60.40.10">
    <property type="entry name" value="Immunoglobulins"/>
    <property type="match status" value="2"/>
</dbReference>
<dbReference type="AlphaFoldDB" id="A0A1G7M6J6"/>
<sequence>MGIVHRAAAVGIVTSLVAVPLALPGTAFAQNEDRPSSFMGGTVFNDLNGDGVRQEGEPGIKDAAVLVKGTDGKAYPYSTDAAGNWLVKYVQSDVYEVSYVDSKLGGTTPSSVRVDVTDHSGHSISFGLRGGSICGVAWMDENSDGERQAGEGPVSGRLVYLHGTDRQAHSGADGGYCFDGLGPGEYRLFSSRLQADRLVLTKGGGDSKFDWVSALSQPVVVGKGEQVTGIDSGYVVPRADLKAVQVLINRPGGGATDENDFRVGDVIEVYGSVTPNGDVPESIGGVLTLPEGLRIEAAVGGLGDTAVIRGQEVHAVHGDKKHQGLVEFLGARVVVEKEFTGGEIKWQVQGFLPDTDPSNDVLTRTINALPAQTQPQTQPQGGAPVAAPAKTAGLANTGVDPVAAGAIGLGALALGGLALFGARRRQQG</sequence>
<dbReference type="InterPro" id="IPR013783">
    <property type="entry name" value="Ig-like_fold"/>
</dbReference>
<dbReference type="STRING" id="200378.SAMN05216553_102127"/>
<keyword evidence="10" id="KW-1185">Reference proteome</keyword>
<accession>A0A1G7M6J6</accession>
<dbReference type="RefSeq" id="WP_176946604.1">
    <property type="nucleotide sequence ID" value="NZ_FNCC01000002.1"/>
</dbReference>
<protein>
    <recommendedName>
        <fullName evidence="8">Gram-positive cocci surface proteins LPxTG domain-containing protein</fullName>
    </recommendedName>
</protein>
<keyword evidence="3" id="KW-0964">Secreted</keyword>
<evidence type="ECO:0000259" key="8">
    <source>
        <dbReference type="PROSITE" id="PS50847"/>
    </source>
</evidence>